<comment type="caution">
    <text evidence="6">The sequence shown here is derived from an EMBL/GenBank/DDBJ whole genome shotgun (WGS) entry which is preliminary data.</text>
</comment>
<dbReference type="Proteomes" id="UP000297839">
    <property type="component" value="Unassembled WGS sequence"/>
</dbReference>
<evidence type="ECO:0000256" key="3">
    <source>
        <dbReference type="PROSITE-ProRule" id="PRU00169"/>
    </source>
</evidence>
<dbReference type="Gene3D" id="3.40.50.2300">
    <property type="match status" value="1"/>
</dbReference>
<dbReference type="RefSeq" id="WP_135247702.1">
    <property type="nucleotide sequence ID" value="NZ_SMLK01000001.1"/>
</dbReference>
<dbReference type="InterPro" id="IPR051015">
    <property type="entry name" value="EvgA-like"/>
</dbReference>
<proteinExistence type="predicted"/>
<dbReference type="InterPro" id="IPR001789">
    <property type="entry name" value="Sig_transdc_resp-reg_receiver"/>
</dbReference>
<dbReference type="InterPro" id="IPR011006">
    <property type="entry name" value="CheY-like_superfamily"/>
</dbReference>
<dbReference type="Pfam" id="PF00196">
    <property type="entry name" value="GerE"/>
    <property type="match status" value="1"/>
</dbReference>
<dbReference type="InterPro" id="IPR058245">
    <property type="entry name" value="NreC/VraR/RcsB-like_REC"/>
</dbReference>
<dbReference type="CDD" id="cd06170">
    <property type="entry name" value="LuxR_C_like"/>
    <property type="match status" value="1"/>
</dbReference>
<reference evidence="6 7" key="1">
    <citation type="submission" date="2019-03" db="EMBL/GenBank/DDBJ databases">
        <title>Ramlibacter sp. 18x22-1, whole genome shotgun sequence.</title>
        <authorList>
            <person name="Zhang X."/>
            <person name="Feng G."/>
            <person name="Zhu H."/>
        </authorList>
    </citation>
    <scope>NUCLEOTIDE SEQUENCE [LARGE SCALE GENOMIC DNA]</scope>
    <source>
        <strain evidence="6 7">18x22-1</strain>
    </source>
</reference>
<feature type="domain" description="Response regulatory" evidence="5">
    <location>
        <begin position="6"/>
        <end position="120"/>
    </location>
</feature>
<dbReference type="PANTHER" id="PTHR45566:SF2">
    <property type="entry name" value="NARL SUBFAMILY"/>
    <property type="match status" value="1"/>
</dbReference>
<evidence type="ECO:0000313" key="7">
    <source>
        <dbReference type="Proteomes" id="UP000297839"/>
    </source>
</evidence>
<dbReference type="Pfam" id="PF00072">
    <property type="entry name" value="Response_reg"/>
    <property type="match status" value="1"/>
</dbReference>
<dbReference type="EMBL" id="SMLK01000001">
    <property type="protein sequence ID" value="TFZ07765.1"/>
    <property type="molecule type" value="Genomic_DNA"/>
</dbReference>
<evidence type="ECO:0000313" key="6">
    <source>
        <dbReference type="EMBL" id="TFZ07765.1"/>
    </source>
</evidence>
<dbReference type="InterPro" id="IPR016032">
    <property type="entry name" value="Sig_transdc_resp-reg_C-effctor"/>
</dbReference>
<dbReference type="InterPro" id="IPR000792">
    <property type="entry name" value="Tscrpt_reg_LuxR_C"/>
</dbReference>
<keyword evidence="7" id="KW-1185">Reference proteome</keyword>
<evidence type="ECO:0000256" key="2">
    <source>
        <dbReference type="ARBA" id="ARBA00023125"/>
    </source>
</evidence>
<accession>A0A4Z0CC48</accession>
<dbReference type="CDD" id="cd17535">
    <property type="entry name" value="REC_NarL-like"/>
    <property type="match status" value="1"/>
</dbReference>
<dbReference type="SMART" id="SM00421">
    <property type="entry name" value="HTH_LUXR"/>
    <property type="match status" value="1"/>
</dbReference>
<dbReference type="SUPFAM" id="SSF46894">
    <property type="entry name" value="C-terminal effector domain of the bipartite response regulators"/>
    <property type="match status" value="1"/>
</dbReference>
<sequence>MPASPLILLLDDHTLFRSGLRMVLAAGIERLQVLEAASLDQALALDGTPQLLLVDVQLPGLNGLEAIAPLRRRWPRAAVVMLSSHTEPEKVKLALERGAAAYVSKADSAERILAVVVPLLRGESLAAEAGTPAALVAGLQAEPAATPPRLTPRQCEVLNLMCQGLSNKVIGRRMSLSENTVRGHVQAILAALQVSSRSEAAFVARRLGLIA</sequence>
<evidence type="ECO:0000256" key="1">
    <source>
        <dbReference type="ARBA" id="ARBA00022553"/>
    </source>
</evidence>
<evidence type="ECO:0000259" key="5">
    <source>
        <dbReference type="PROSITE" id="PS50110"/>
    </source>
</evidence>
<keyword evidence="1 3" id="KW-0597">Phosphoprotein</keyword>
<gene>
    <name evidence="6" type="ORF">EZ216_00950</name>
</gene>
<evidence type="ECO:0000259" key="4">
    <source>
        <dbReference type="PROSITE" id="PS50043"/>
    </source>
</evidence>
<dbReference type="GO" id="GO:0006355">
    <property type="term" value="P:regulation of DNA-templated transcription"/>
    <property type="evidence" value="ECO:0007669"/>
    <property type="project" value="InterPro"/>
</dbReference>
<protein>
    <submittedName>
        <fullName evidence="6">Response regulator transcription factor</fullName>
    </submittedName>
</protein>
<keyword evidence="2" id="KW-0238">DNA-binding</keyword>
<dbReference type="PROSITE" id="PS50110">
    <property type="entry name" value="RESPONSE_REGULATORY"/>
    <property type="match status" value="1"/>
</dbReference>
<organism evidence="6 7">
    <name type="scientific">Ramlibacter humi</name>
    <dbReference type="NCBI Taxonomy" id="2530451"/>
    <lineage>
        <taxon>Bacteria</taxon>
        <taxon>Pseudomonadati</taxon>
        <taxon>Pseudomonadota</taxon>
        <taxon>Betaproteobacteria</taxon>
        <taxon>Burkholderiales</taxon>
        <taxon>Comamonadaceae</taxon>
        <taxon>Ramlibacter</taxon>
    </lineage>
</organism>
<dbReference type="OrthoDB" id="3374006at2"/>
<dbReference type="AlphaFoldDB" id="A0A4Z0CC48"/>
<feature type="domain" description="HTH luxR-type" evidence="4">
    <location>
        <begin position="143"/>
        <end position="208"/>
    </location>
</feature>
<dbReference type="PANTHER" id="PTHR45566">
    <property type="entry name" value="HTH-TYPE TRANSCRIPTIONAL REGULATOR YHJB-RELATED"/>
    <property type="match status" value="1"/>
</dbReference>
<dbReference type="SUPFAM" id="SSF52172">
    <property type="entry name" value="CheY-like"/>
    <property type="match status" value="1"/>
</dbReference>
<name>A0A4Z0CC48_9BURK</name>
<feature type="modified residue" description="4-aspartylphosphate" evidence="3">
    <location>
        <position position="55"/>
    </location>
</feature>
<dbReference type="GO" id="GO:0000160">
    <property type="term" value="P:phosphorelay signal transduction system"/>
    <property type="evidence" value="ECO:0007669"/>
    <property type="project" value="InterPro"/>
</dbReference>
<dbReference type="SMART" id="SM00448">
    <property type="entry name" value="REC"/>
    <property type="match status" value="1"/>
</dbReference>
<dbReference type="PROSITE" id="PS50043">
    <property type="entry name" value="HTH_LUXR_2"/>
    <property type="match status" value="1"/>
</dbReference>
<dbReference type="PRINTS" id="PR00038">
    <property type="entry name" value="HTHLUXR"/>
</dbReference>
<dbReference type="GO" id="GO:0003677">
    <property type="term" value="F:DNA binding"/>
    <property type="evidence" value="ECO:0007669"/>
    <property type="project" value="UniProtKB-KW"/>
</dbReference>